<reference evidence="6 8" key="3">
    <citation type="journal article" date="2024" name="Syst. Appl. Microbiol.">
        <title>Helicobacter cappadocius sp. nov., from lizards: The first psychrotrophic Helicobacter species.</title>
        <authorList>
            <person name="Aydin F."/>
            <person name="Tarhane S."/>
            <person name="Karakaya E."/>
            <person name="Abay S."/>
            <person name="Kayman T."/>
            <person name="Guran O."/>
            <person name="Bozkurt E."/>
            <person name="Uzum N."/>
            <person name="Avci A."/>
            <person name="Olgun K."/>
            <person name="Jablonski D."/>
            <person name="Guran C."/>
            <person name="Burcin Saticioglu I."/>
        </authorList>
    </citation>
    <scope>NUCLEOTIDE SEQUENCE [LARGE SCALE GENOMIC DNA]</scope>
    <source>
        <strain evidence="6">Faydin-H75</strain>
        <strain evidence="8">faydin-H76</strain>
    </source>
</reference>
<dbReference type="SMART" id="SM00732">
    <property type="entry name" value="YqgFc"/>
    <property type="match status" value="1"/>
</dbReference>
<dbReference type="InterPro" id="IPR006641">
    <property type="entry name" value="YqgF/RNaseH-like_dom"/>
</dbReference>
<gene>
    <name evidence="7" type="primary">ruvX</name>
    <name evidence="6" type="ORF">Q5I04_00445</name>
    <name evidence="7" type="ORF">Q5I06_00445</name>
</gene>
<dbReference type="FunFam" id="3.30.420.140:FF:000013">
    <property type="entry name" value="Putative pre-16S rRNA nuclease"/>
    <property type="match status" value="1"/>
</dbReference>
<dbReference type="SUPFAM" id="SSF53098">
    <property type="entry name" value="Ribonuclease H-like"/>
    <property type="match status" value="1"/>
</dbReference>
<name>A0AA90PPH5_9HELI</name>
<keyword evidence="2" id="KW-0690">Ribosome biogenesis</keyword>
<dbReference type="InterPro" id="IPR012337">
    <property type="entry name" value="RNaseH-like_sf"/>
</dbReference>
<dbReference type="EMBL" id="JAUPEV010000001">
    <property type="protein sequence ID" value="MDO7252389.1"/>
    <property type="molecule type" value="Genomic_DNA"/>
</dbReference>
<dbReference type="GO" id="GO:0004518">
    <property type="term" value="F:nuclease activity"/>
    <property type="evidence" value="ECO:0007669"/>
    <property type="project" value="UniProtKB-KW"/>
</dbReference>
<keyword evidence="3" id="KW-0540">Nuclease</keyword>
<dbReference type="NCBIfam" id="NF001026">
    <property type="entry name" value="PRK00109.2-2"/>
    <property type="match status" value="1"/>
</dbReference>
<evidence type="ECO:0000313" key="8">
    <source>
        <dbReference type="Proteomes" id="UP001177258"/>
    </source>
</evidence>
<dbReference type="InterPro" id="IPR005227">
    <property type="entry name" value="YqgF"/>
</dbReference>
<reference evidence="7 9" key="1">
    <citation type="submission" date="2023-07" db="EMBL/GenBank/DDBJ databases">
        <title>Unpublished Manusciprt.</title>
        <authorList>
            <person name="Aydin F."/>
            <person name="Tarhane S."/>
            <person name="Saticioglu I.B."/>
            <person name="Karakaya E."/>
            <person name="Abay S."/>
            <person name="Guran O."/>
            <person name="Bozkurt E."/>
            <person name="Uzum N."/>
            <person name="Olgun K."/>
            <person name="Jablonski D."/>
        </authorList>
    </citation>
    <scope>NUCLEOTIDE SEQUENCE</scope>
    <source>
        <strain evidence="9">faydin-H75</strain>
        <strain evidence="7">Faydin-H76</strain>
    </source>
</reference>
<dbReference type="PANTHER" id="PTHR33317:SF4">
    <property type="entry name" value="POLYNUCLEOTIDYL TRANSFERASE, RIBONUCLEASE H-LIKE SUPERFAMILY PROTEIN"/>
    <property type="match status" value="1"/>
</dbReference>
<dbReference type="AlphaFoldDB" id="A0AA90PPH5"/>
<dbReference type="Gene3D" id="3.30.420.140">
    <property type="entry name" value="YqgF/RNase H-like domain"/>
    <property type="match status" value="1"/>
</dbReference>
<sequence>MIACCDVGLKKIGLAICLNNIVLPLDPILRKNRNQASLELRDFLTKKGIKTLVVGLPSGGTPGYEDTRSRIKHFITLVEFAGEIVFVNEDYSSLEAFEEISHMRRKSKIQAQKNGKLDSIAACKILQRFLELPKE</sequence>
<dbReference type="Proteomes" id="UP001240777">
    <property type="component" value="Unassembled WGS sequence"/>
</dbReference>
<dbReference type="GO" id="GO:0000967">
    <property type="term" value="P:rRNA 5'-end processing"/>
    <property type="evidence" value="ECO:0007669"/>
    <property type="project" value="TreeGrafter"/>
</dbReference>
<dbReference type="GO" id="GO:0016787">
    <property type="term" value="F:hydrolase activity"/>
    <property type="evidence" value="ECO:0007669"/>
    <property type="project" value="UniProtKB-KW"/>
</dbReference>
<evidence type="ECO:0000313" key="6">
    <source>
        <dbReference type="EMBL" id="MDO7252389.1"/>
    </source>
</evidence>
<dbReference type="GO" id="GO:0005829">
    <property type="term" value="C:cytosol"/>
    <property type="evidence" value="ECO:0007669"/>
    <property type="project" value="TreeGrafter"/>
</dbReference>
<proteinExistence type="predicted"/>
<reference evidence="6" key="2">
    <citation type="submission" date="2023-07" db="EMBL/GenBank/DDBJ databases">
        <authorList>
            <person name="Aydin F."/>
            <person name="Tarhane S."/>
            <person name="Saticioglu I.B."/>
            <person name="Karakaya E."/>
            <person name="Abay S."/>
            <person name="Guran O."/>
            <person name="Bozkurt E."/>
            <person name="Uzum N."/>
            <person name="Olgun K."/>
            <person name="Jablonski D."/>
        </authorList>
    </citation>
    <scope>NUCLEOTIDE SEQUENCE</scope>
    <source>
        <strain evidence="6">Faydin-H75</strain>
    </source>
</reference>
<evidence type="ECO:0000256" key="1">
    <source>
        <dbReference type="ARBA" id="ARBA00022490"/>
    </source>
</evidence>
<dbReference type="Pfam" id="PF03652">
    <property type="entry name" value="RuvX"/>
    <property type="match status" value="1"/>
</dbReference>
<evidence type="ECO:0000313" key="9">
    <source>
        <dbReference type="Proteomes" id="UP001240777"/>
    </source>
</evidence>
<accession>A0AA90PPH5</accession>
<dbReference type="InterPro" id="IPR037027">
    <property type="entry name" value="YqgF/RNaseH-like_dom_sf"/>
</dbReference>
<evidence type="ECO:0000259" key="5">
    <source>
        <dbReference type="SMART" id="SM00732"/>
    </source>
</evidence>
<dbReference type="RefSeq" id="WP_305516232.1">
    <property type="nucleotide sequence ID" value="NZ_JAUPEV010000001.1"/>
</dbReference>
<dbReference type="Proteomes" id="UP001177258">
    <property type="component" value="Unassembled WGS sequence"/>
</dbReference>
<dbReference type="PANTHER" id="PTHR33317">
    <property type="entry name" value="POLYNUCLEOTIDYL TRANSFERASE, RIBONUCLEASE H-LIKE SUPERFAMILY PROTEIN"/>
    <property type="match status" value="1"/>
</dbReference>
<dbReference type="EMBL" id="JAUYZK010000001">
    <property type="protein sequence ID" value="MDP2538256.1"/>
    <property type="molecule type" value="Genomic_DNA"/>
</dbReference>
<evidence type="ECO:0000256" key="2">
    <source>
        <dbReference type="ARBA" id="ARBA00022517"/>
    </source>
</evidence>
<protein>
    <submittedName>
        <fullName evidence="7">Holliday junction resolvase RuvX</fullName>
    </submittedName>
</protein>
<evidence type="ECO:0000256" key="4">
    <source>
        <dbReference type="ARBA" id="ARBA00022801"/>
    </source>
</evidence>
<dbReference type="CDD" id="cd16964">
    <property type="entry name" value="YqgF"/>
    <property type="match status" value="1"/>
</dbReference>
<keyword evidence="1" id="KW-0963">Cytoplasm</keyword>
<keyword evidence="9" id="KW-1185">Reference proteome</keyword>
<organism evidence="7 8">
    <name type="scientific">Helicobacter cappadocius</name>
    <dbReference type="NCBI Taxonomy" id="3063998"/>
    <lineage>
        <taxon>Bacteria</taxon>
        <taxon>Pseudomonadati</taxon>
        <taxon>Campylobacterota</taxon>
        <taxon>Epsilonproteobacteria</taxon>
        <taxon>Campylobacterales</taxon>
        <taxon>Helicobacteraceae</taxon>
        <taxon>Helicobacter</taxon>
    </lineage>
</organism>
<evidence type="ECO:0000256" key="3">
    <source>
        <dbReference type="ARBA" id="ARBA00022722"/>
    </source>
</evidence>
<comment type="caution">
    <text evidence="7">The sequence shown here is derived from an EMBL/GenBank/DDBJ whole genome shotgun (WGS) entry which is preliminary data.</text>
</comment>
<feature type="domain" description="YqgF/RNase H-like" evidence="5">
    <location>
        <begin position="1"/>
        <end position="96"/>
    </location>
</feature>
<evidence type="ECO:0000313" key="7">
    <source>
        <dbReference type="EMBL" id="MDP2538256.1"/>
    </source>
</evidence>
<keyword evidence="4" id="KW-0378">Hydrolase</keyword>